<dbReference type="InterPro" id="IPR050086">
    <property type="entry name" value="MetN_ABC_transporter-like"/>
</dbReference>
<dbReference type="InterPro" id="IPR027417">
    <property type="entry name" value="P-loop_NTPase"/>
</dbReference>
<dbReference type="InterPro" id="IPR017871">
    <property type="entry name" value="ABC_transporter-like_CS"/>
</dbReference>
<dbReference type="GO" id="GO:0005886">
    <property type="term" value="C:plasma membrane"/>
    <property type="evidence" value="ECO:0007669"/>
    <property type="project" value="UniProtKB-ARBA"/>
</dbReference>
<protein>
    <submittedName>
        <fullName evidence="10">ABC transporter, ATP-binding protein</fullName>
    </submittedName>
</protein>
<name>J4WHW5_9FIRM</name>
<reference evidence="10 11" key="1">
    <citation type="submission" date="2012-07" db="EMBL/GenBank/DDBJ databases">
        <authorList>
            <person name="Durkin A.S."/>
            <person name="McCorrison J."/>
            <person name="Torralba M."/>
            <person name="Gillis M."/>
            <person name="Methe B."/>
            <person name="Sutton G."/>
            <person name="Nelson K.E."/>
        </authorList>
    </citation>
    <scope>NUCLEOTIDE SEQUENCE [LARGE SCALE GENOMIC DNA]</scope>
    <source>
        <strain evidence="10 11">OBRC8</strain>
    </source>
</reference>
<feature type="domain" description="ABC transporter" evidence="9">
    <location>
        <begin position="2"/>
        <end position="242"/>
    </location>
</feature>
<comment type="similarity">
    <text evidence="1">Belongs to the ABC transporter superfamily.</text>
</comment>
<proteinExistence type="inferred from homology"/>
<dbReference type="InterPro" id="IPR045865">
    <property type="entry name" value="ACT-like_dom_sf"/>
</dbReference>
<dbReference type="FunFam" id="3.40.50.300:FF:000056">
    <property type="entry name" value="Cell division ATP-binding protein FtsE"/>
    <property type="match status" value="1"/>
</dbReference>
<dbReference type="GO" id="GO:0006865">
    <property type="term" value="P:amino acid transport"/>
    <property type="evidence" value="ECO:0007669"/>
    <property type="project" value="UniProtKB-KW"/>
</dbReference>
<dbReference type="Gene3D" id="3.40.50.300">
    <property type="entry name" value="P-loop containing nucleotide triphosphate hydrolases"/>
    <property type="match status" value="1"/>
</dbReference>
<keyword evidence="6" id="KW-1278">Translocase</keyword>
<gene>
    <name evidence="10" type="ORF">HMPREF1143_1215</name>
</gene>
<evidence type="ECO:0000256" key="3">
    <source>
        <dbReference type="ARBA" id="ARBA00022475"/>
    </source>
</evidence>
<dbReference type="GO" id="GO:0005524">
    <property type="term" value="F:ATP binding"/>
    <property type="evidence" value="ECO:0007669"/>
    <property type="project" value="UniProtKB-KW"/>
</dbReference>
<comment type="caution">
    <text evidence="10">The sequence shown here is derived from an EMBL/GenBank/DDBJ whole genome shotgun (WGS) entry which is preliminary data.</text>
</comment>
<dbReference type="PATRIC" id="fig|796941.3.peg.169"/>
<sequence>MIKIKNVNKTFSLKDRKVHALSDVSLTIKQGDIYGVIGYSGAGKSTLIRLINAIETPDSGSVHINETDINALDEKNLRELRKKIGMIFQSFNLLNSANVYDNIAAPLRNHTGLSKNEIDAKVKSLLKLVDLSDKEFAYPSQLSGGQKQRVAIARALSNDPQILLCDEATSALDPNTTKSILDLIKKINKEFGITVVLITHQMDVVKYVCNKVSVMEKGSIVEQGDIAEVFIHPKNEVTKEFISQSRHQDEIHKKQKELKKDFYRLNFIGENADDPFIAGLYSKFNVITSILFANIEKLYETTYGSLVVTIEGEQKNIEDTIEYLTSNNVFVEVMKYDREN</sequence>
<keyword evidence="4" id="KW-0547">Nucleotide-binding</keyword>
<dbReference type="SMART" id="SM00930">
    <property type="entry name" value="NIL"/>
    <property type="match status" value="1"/>
</dbReference>
<dbReference type="Pfam" id="PF09383">
    <property type="entry name" value="NIL"/>
    <property type="match status" value="1"/>
</dbReference>
<dbReference type="SUPFAM" id="SSF52540">
    <property type="entry name" value="P-loop containing nucleoside triphosphate hydrolases"/>
    <property type="match status" value="1"/>
</dbReference>
<dbReference type="SMART" id="SM00382">
    <property type="entry name" value="AAA"/>
    <property type="match status" value="1"/>
</dbReference>
<accession>J4WHW5</accession>
<keyword evidence="5 10" id="KW-0067">ATP-binding</keyword>
<dbReference type="AlphaFoldDB" id="J4WHW5"/>
<evidence type="ECO:0000313" key="10">
    <source>
        <dbReference type="EMBL" id="EJU24686.1"/>
    </source>
</evidence>
<evidence type="ECO:0000256" key="2">
    <source>
        <dbReference type="ARBA" id="ARBA00022448"/>
    </source>
</evidence>
<dbReference type="InterPro" id="IPR003439">
    <property type="entry name" value="ABC_transporter-like_ATP-bd"/>
</dbReference>
<keyword evidence="3" id="KW-1003">Cell membrane</keyword>
<dbReference type="Gene3D" id="3.30.70.260">
    <property type="match status" value="1"/>
</dbReference>
<organism evidence="10 11">
    <name type="scientific">Peptoanaerobacter stomatis</name>
    <dbReference type="NCBI Taxonomy" id="796937"/>
    <lineage>
        <taxon>Bacteria</taxon>
        <taxon>Bacillati</taxon>
        <taxon>Bacillota</taxon>
        <taxon>Clostridia</taxon>
        <taxon>Peptostreptococcales</taxon>
        <taxon>Filifactoraceae</taxon>
        <taxon>Peptoanaerobacter</taxon>
    </lineage>
</organism>
<dbReference type="Proteomes" id="UP000005244">
    <property type="component" value="Unassembled WGS sequence"/>
</dbReference>
<evidence type="ECO:0000256" key="7">
    <source>
        <dbReference type="ARBA" id="ARBA00022970"/>
    </source>
</evidence>
<dbReference type="InterPro" id="IPR018449">
    <property type="entry name" value="NIL_domain"/>
</dbReference>
<dbReference type="Pfam" id="PF00005">
    <property type="entry name" value="ABC_tran"/>
    <property type="match status" value="1"/>
</dbReference>
<dbReference type="SUPFAM" id="SSF55021">
    <property type="entry name" value="ACT-like"/>
    <property type="match status" value="1"/>
</dbReference>
<evidence type="ECO:0000313" key="11">
    <source>
        <dbReference type="Proteomes" id="UP000005244"/>
    </source>
</evidence>
<dbReference type="InterPro" id="IPR041701">
    <property type="entry name" value="MetN_ABC"/>
</dbReference>
<evidence type="ECO:0000256" key="5">
    <source>
        <dbReference type="ARBA" id="ARBA00022840"/>
    </source>
</evidence>
<dbReference type="PANTHER" id="PTHR43166">
    <property type="entry name" value="AMINO ACID IMPORT ATP-BINDING PROTEIN"/>
    <property type="match status" value="1"/>
</dbReference>
<keyword evidence="11" id="KW-1185">Reference proteome</keyword>
<evidence type="ECO:0000256" key="8">
    <source>
        <dbReference type="ARBA" id="ARBA00023136"/>
    </source>
</evidence>
<keyword evidence="2" id="KW-0813">Transport</keyword>
<dbReference type="CDD" id="cd03258">
    <property type="entry name" value="ABC_MetN_methionine_transporter"/>
    <property type="match status" value="1"/>
</dbReference>
<evidence type="ECO:0000256" key="6">
    <source>
        <dbReference type="ARBA" id="ARBA00022967"/>
    </source>
</evidence>
<dbReference type="InterPro" id="IPR003593">
    <property type="entry name" value="AAA+_ATPase"/>
</dbReference>
<dbReference type="EMBL" id="ALNK01000005">
    <property type="protein sequence ID" value="EJU24686.1"/>
    <property type="molecule type" value="Genomic_DNA"/>
</dbReference>
<keyword evidence="7" id="KW-0029">Amino-acid transport</keyword>
<dbReference type="RefSeq" id="WP_009530342.1">
    <property type="nucleotide sequence ID" value="NZ_ALNK01000005.1"/>
</dbReference>
<evidence type="ECO:0000259" key="9">
    <source>
        <dbReference type="PROSITE" id="PS50893"/>
    </source>
</evidence>
<evidence type="ECO:0000256" key="1">
    <source>
        <dbReference type="ARBA" id="ARBA00005417"/>
    </source>
</evidence>
<evidence type="ECO:0000256" key="4">
    <source>
        <dbReference type="ARBA" id="ARBA00022741"/>
    </source>
</evidence>
<dbReference type="PROSITE" id="PS00211">
    <property type="entry name" value="ABC_TRANSPORTER_1"/>
    <property type="match status" value="1"/>
</dbReference>
<dbReference type="PROSITE" id="PS50893">
    <property type="entry name" value="ABC_TRANSPORTER_2"/>
    <property type="match status" value="1"/>
</dbReference>
<dbReference type="PANTHER" id="PTHR43166:SF30">
    <property type="entry name" value="METHIONINE IMPORT ATP-BINDING PROTEIN METN"/>
    <property type="match status" value="1"/>
</dbReference>
<keyword evidence="8" id="KW-0472">Membrane</keyword>
<dbReference type="GO" id="GO:0016887">
    <property type="term" value="F:ATP hydrolysis activity"/>
    <property type="evidence" value="ECO:0007669"/>
    <property type="project" value="InterPro"/>
</dbReference>